<accession>A0A3M7RVF2</accession>
<dbReference type="AlphaFoldDB" id="A0A3M7RVF2"/>
<keyword evidence="2" id="KW-1185">Reference proteome</keyword>
<evidence type="ECO:0000313" key="1">
    <source>
        <dbReference type="EMBL" id="RNA27472.1"/>
    </source>
</evidence>
<gene>
    <name evidence="1" type="ORF">BpHYR1_025776</name>
</gene>
<comment type="caution">
    <text evidence="1">The sequence shown here is derived from an EMBL/GenBank/DDBJ whole genome shotgun (WGS) entry which is preliminary data.</text>
</comment>
<dbReference type="EMBL" id="REGN01002538">
    <property type="protein sequence ID" value="RNA27472.1"/>
    <property type="molecule type" value="Genomic_DNA"/>
</dbReference>
<dbReference type="Proteomes" id="UP000276133">
    <property type="component" value="Unassembled WGS sequence"/>
</dbReference>
<sequence length="151" mass="17388">MVQGYGAFARITFEQLFYSRNQNVQLTYLSNYFFFQSATFLILQFPYVRKVCYLDFEKVVQNSDLGVLLNNALQKLYNKTVVFNSMVSMVLDLGIPVKRLSVNNLPKNSTIKLCSLGTILLFKLLSSLGKFNITRHAIKFFVLKIQYKGTL</sequence>
<proteinExistence type="predicted"/>
<reference evidence="1 2" key="1">
    <citation type="journal article" date="2018" name="Sci. Rep.">
        <title>Genomic signatures of local adaptation to the degree of environmental predictability in rotifers.</title>
        <authorList>
            <person name="Franch-Gras L."/>
            <person name="Hahn C."/>
            <person name="Garcia-Roger E.M."/>
            <person name="Carmona M.J."/>
            <person name="Serra M."/>
            <person name="Gomez A."/>
        </authorList>
    </citation>
    <scope>NUCLEOTIDE SEQUENCE [LARGE SCALE GENOMIC DNA]</scope>
    <source>
        <strain evidence="1">HYR1</strain>
    </source>
</reference>
<organism evidence="1 2">
    <name type="scientific">Brachionus plicatilis</name>
    <name type="common">Marine rotifer</name>
    <name type="synonym">Brachionus muelleri</name>
    <dbReference type="NCBI Taxonomy" id="10195"/>
    <lineage>
        <taxon>Eukaryota</taxon>
        <taxon>Metazoa</taxon>
        <taxon>Spiralia</taxon>
        <taxon>Gnathifera</taxon>
        <taxon>Rotifera</taxon>
        <taxon>Eurotatoria</taxon>
        <taxon>Monogononta</taxon>
        <taxon>Pseudotrocha</taxon>
        <taxon>Ploima</taxon>
        <taxon>Brachionidae</taxon>
        <taxon>Brachionus</taxon>
    </lineage>
</organism>
<protein>
    <submittedName>
        <fullName evidence="1">Uncharacterized protein</fullName>
    </submittedName>
</protein>
<evidence type="ECO:0000313" key="2">
    <source>
        <dbReference type="Proteomes" id="UP000276133"/>
    </source>
</evidence>
<name>A0A3M7RVF2_BRAPC</name>